<keyword evidence="2" id="KW-1185">Reference proteome</keyword>
<dbReference type="OrthoDB" id="3017007at2759"/>
<comment type="caution">
    <text evidence="1">The sequence shown here is derived from an EMBL/GenBank/DDBJ whole genome shotgun (WGS) entry which is preliminary data.</text>
</comment>
<dbReference type="AlphaFoldDB" id="A0A9P6CMS8"/>
<name>A0A9P6CMS8_9AGAR</name>
<evidence type="ECO:0000313" key="1">
    <source>
        <dbReference type="EMBL" id="KAF9466013.1"/>
    </source>
</evidence>
<evidence type="ECO:0000313" key="2">
    <source>
        <dbReference type="Proteomes" id="UP000807353"/>
    </source>
</evidence>
<sequence>MPYSLPRKLKFLSIKFRRSRSSTDGETQIQGKLGATIQALTFAEKIAESSSVPFLKGAIGVAIVVAECVRGYQSNNAALEKLALSCAQLMIDISKRVEAGPDISEDLRVLIADLFGTLEEVKNFATRLSSGNKLWRALTQQEIKDQVNDYHRDLDQAHRKFQTLSIIVKDQSEASQDIIYPHGNIEAGEIYTTGNEWVAFSATLVDSGRLIMVKRYMSDDASRRKTMYIQDQKAFKKNWYPHLVSYMGSSGPREEYPYVVLSGGNHFLHVMRPVIMMPCFSHI</sequence>
<reference evidence="1" key="1">
    <citation type="submission" date="2020-11" db="EMBL/GenBank/DDBJ databases">
        <authorList>
            <consortium name="DOE Joint Genome Institute"/>
            <person name="Ahrendt S."/>
            <person name="Riley R."/>
            <person name="Andreopoulos W."/>
            <person name="Labutti K."/>
            <person name="Pangilinan J."/>
            <person name="Ruiz-Duenas F.J."/>
            <person name="Barrasa J.M."/>
            <person name="Sanchez-Garcia M."/>
            <person name="Camarero S."/>
            <person name="Miyauchi S."/>
            <person name="Serrano A."/>
            <person name="Linde D."/>
            <person name="Babiker R."/>
            <person name="Drula E."/>
            <person name="Ayuso-Fernandez I."/>
            <person name="Pacheco R."/>
            <person name="Padilla G."/>
            <person name="Ferreira P."/>
            <person name="Barriuso J."/>
            <person name="Kellner H."/>
            <person name="Castanera R."/>
            <person name="Alfaro M."/>
            <person name="Ramirez L."/>
            <person name="Pisabarro A.G."/>
            <person name="Kuo A."/>
            <person name="Tritt A."/>
            <person name="Lipzen A."/>
            <person name="He G."/>
            <person name="Yan M."/>
            <person name="Ng V."/>
            <person name="Cullen D."/>
            <person name="Martin F."/>
            <person name="Rosso M.-N."/>
            <person name="Henrissat B."/>
            <person name="Hibbett D."/>
            <person name="Martinez A.T."/>
            <person name="Grigoriev I.V."/>
        </authorList>
    </citation>
    <scope>NUCLEOTIDE SEQUENCE</scope>
    <source>
        <strain evidence="1">CBS 247.69</strain>
    </source>
</reference>
<dbReference type="Gene3D" id="1.20.930.20">
    <property type="entry name" value="Adaptor protein Cbl, N-terminal domain"/>
    <property type="match status" value="1"/>
</dbReference>
<proteinExistence type="predicted"/>
<dbReference type="GO" id="GO:0007166">
    <property type="term" value="P:cell surface receptor signaling pathway"/>
    <property type="evidence" value="ECO:0007669"/>
    <property type="project" value="InterPro"/>
</dbReference>
<dbReference type="InterPro" id="IPR036537">
    <property type="entry name" value="Adaptor_Cbl_N_dom_sf"/>
</dbReference>
<accession>A0A9P6CMS8</accession>
<dbReference type="CDD" id="cd21037">
    <property type="entry name" value="MLKL_NTD"/>
    <property type="match status" value="1"/>
</dbReference>
<dbReference type="EMBL" id="MU150244">
    <property type="protein sequence ID" value="KAF9466013.1"/>
    <property type="molecule type" value="Genomic_DNA"/>
</dbReference>
<dbReference type="InterPro" id="IPR059179">
    <property type="entry name" value="MLKL-like_MCAfunc"/>
</dbReference>
<dbReference type="Proteomes" id="UP000807353">
    <property type="component" value="Unassembled WGS sequence"/>
</dbReference>
<gene>
    <name evidence="1" type="ORF">BDZ94DRAFT_283386</name>
</gene>
<protein>
    <submittedName>
        <fullName evidence="1">Uncharacterized protein</fullName>
    </submittedName>
</protein>
<organism evidence="1 2">
    <name type="scientific">Collybia nuda</name>
    <dbReference type="NCBI Taxonomy" id="64659"/>
    <lineage>
        <taxon>Eukaryota</taxon>
        <taxon>Fungi</taxon>
        <taxon>Dikarya</taxon>
        <taxon>Basidiomycota</taxon>
        <taxon>Agaricomycotina</taxon>
        <taxon>Agaricomycetes</taxon>
        <taxon>Agaricomycetidae</taxon>
        <taxon>Agaricales</taxon>
        <taxon>Tricholomatineae</taxon>
        <taxon>Clitocybaceae</taxon>
        <taxon>Collybia</taxon>
    </lineage>
</organism>